<feature type="compositionally biased region" description="Basic and acidic residues" evidence="1">
    <location>
        <begin position="644"/>
        <end position="667"/>
    </location>
</feature>
<keyword evidence="2" id="KW-0472">Membrane</keyword>
<dbReference type="KEGG" id="beq:BEWA_002000"/>
<dbReference type="AlphaFoldDB" id="L0AZV5"/>
<keyword evidence="2" id="KW-1133">Transmembrane helix</keyword>
<sequence length="714" mass="81835">MVYDHNLDISPKKLEDQLRHGISGTRHENSPKPYTKYEYTSYTGESFILLTVSYNGITLKQIKPPAYDILKFCTYFTENVLVALHIKYSGMNYYYMTVDNSSTTGYNIKLQEFKTTHELDEERELKRILDSVNINKALDYQGLSKKIREKLFGKRDIFFDLHRNHWNEGYASEVTNISIKITKGGEIGEYQSLQHKPNVPSFYIKGLYNVRYQLITLDNGFPNEPLDHFSAYYKEISGYYHRDPMVIILNIQENKDPRCIPGKYIITNDDYTSWSILRTGTTSLSITEISKIVDAIVNNGNKLYVNKLPEDIQKKLRDITKDLILDLTHRLNQAEGIYHSVDGMNIPYKRTYTGRYLVVSHADTFSSFTVKSATIGNVPIEGSLIPLNTRFSRFKAYYNENDTNNPLLIYMMQINGDTKWICRYDGCDQWEKLKEKIPSNDNDSLAIIAVLSSLKVPTVVIDISHDMGLYSPVGSDTKFYVSRTTFGGYYFYEYKQQKGERQTESYPFKISHISHNNAIIYDIKTQEVLSSVGAFYDGLSPVFDNLFLIKLVTYNPKKYWYYRRVDNTGSTWVSLDEQGYSTELTTEQAKAELMKLKAKTAPKPELPPHSPHRPSTPSIPQQPSAPTTPATPKQTPMPSPPKIYDVDYKHDDSESEEHHTEQEDYKDYSSYGHSAGAIIGGIIGCVLCIGLAALGSRMFAPRIKAFMLTRHHLL</sequence>
<feature type="compositionally biased region" description="Low complexity" evidence="1">
    <location>
        <begin position="613"/>
        <end position="634"/>
    </location>
</feature>
<dbReference type="Proteomes" id="UP000031512">
    <property type="component" value="Chromosome 3"/>
</dbReference>
<feature type="region of interest" description="Disordered" evidence="1">
    <location>
        <begin position="600"/>
        <end position="667"/>
    </location>
</feature>
<dbReference type="EMBL" id="CP001670">
    <property type="protein sequence ID" value="AFZ80793.1"/>
    <property type="molecule type" value="Genomic_DNA"/>
</dbReference>
<proteinExistence type="predicted"/>
<name>L0AZV5_THEEQ</name>
<evidence type="ECO:0000256" key="1">
    <source>
        <dbReference type="SAM" id="MobiDB-lite"/>
    </source>
</evidence>
<keyword evidence="4" id="KW-1185">Reference proteome</keyword>
<dbReference type="RefSeq" id="XP_004830459.1">
    <property type="nucleotide sequence ID" value="XM_004830402.1"/>
</dbReference>
<gene>
    <name evidence="3" type="ORF">BEWA_002000</name>
</gene>
<organism evidence="3 4">
    <name type="scientific">Theileria equi strain WA</name>
    <dbReference type="NCBI Taxonomy" id="1537102"/>
    <lineage>
        <taxon>Eukaryota</taxon>
        <taxon>Sar</taxon>
        <taxon>Alveolata</taxon>
        <taxon>Apicomplexa</taxon>
        <taxon>Aconoidasida</taxon>
        <taxon>Piroplasmida</taxon>
        <taxon>Theileriidae</taxon>
        <taxon>Theileria</taxon>
    </lineage>
</organism>
<dbReference type="VEuPathDB" id="PiroplasmaDB:BEWA_002000"/>
<accession>L0AZV5</accession>
<reference evidence="3 4" key="1">
    <citation type="journal article" date="2012" name="BMC Genomics">
        <title>Comparative genomic analysis and phylogenetic position of Theileria equi.</title>
        <authorList>
            <person name="Kappmeyer L.S."/>
            <person name="Thiagarajan M."/>
            <person name="Herndon D.R."/>
            <person name="Ramsay J.D."/>
            <person name="Caler E."/>
            <person name="Djikeng A."/>
            <person name="Gillespie J.J."/>
            <person name="Lau A.O."/>
            <person name="Roalson E.H."/>
            <person name="Silva J.C."/>
            <person name="Silva M.G."/>
            <person name="Suarez C.E."/>
            <person name="Ueti M.W."/>
            <person name="Nene V.M."/>
            <person name="Mealey R.H."/>
            <person name="Knowles D.P."/>
            <person name="Brayton K.A."/>
        </authorList>
    </citation>
    <scope>NUCLEOTIDE SEQUENCE [LARGE SCALE GENOMIC DNA]</scope>
    <source>
        <strain evidence="3 4">WA</strain>
    </source>
</reference>
<evidence type="ECO:0000313" key="4">
    <source>
        <dbReference type="Proteomes" id="UP000031512"/>
    </source>
</evidence>
<dbReference type="GeneID" id="15806385"/>
<evidence type="ECO:0000313" key="3">
    <source>
        <dbReference type="EMBL" id="AFZ80793.1"/>
    </source>
</evidence>
<protein>
    <submittedName>
        <fullName evidence="3">Uncharacterized protein</fullName>
    </submittedName>
</protein>
<evidence type="ECO:0000256" key="2">
    <source>
        <dbReference type="SAM" id="Phobius"/>
    </source>
</evidence>
<feature type="transmembrane region" description="Helical" evidence="2">
    <location>
        <begin position="671"/>
        <end position="694"/>
    </location>
</feature>
<keyword evidence="2" id="KW-0812">Transmembrane</keyword>